<dbReference type="PROSITE" id="PS50026">
    <property type="entry name" value="EGF_3"/>
    <property type="match status" value="1"/>
</dbReference>
<evidence type="ECO:0000256" key="5">
    <source>
        <dbReference type="ARBA" id="ARBA00022989"/>
    </source>
</evidence>
<feature type="transmembrane region" description="Helical" evidence="8">
    <location>
        <begin position="533"/>
        <end position="550"/>
    </location>
</feature>
<keyword evidence="6 8" id="KW-0472">Membrane</keyword>
<evidence type="ECO:0000256" key="2">
    <source>
        <dbReference type="ARBA" id="ARBA00005542"/>
    </source>
</evidence>
<comment type="caution">
    <text evidence="7">Lacks conserved residue(s) required for the propagation of feature annotation.</text>
</comment>
<dbReference type="PANTHER" id="PTHR14319">
    <property type="entry name" value="FIVE-SPAN TRANSMEMBRANE PROTEIN M83"/>
    <property type="match status" value="1"/>
</dbReference>
<keyword evidence="4 8" id="KW-0812">Transmembrane</keyword>
<comment type="subcellular location">
    <subcellularLocation>
        <location evidence="1">Cell membrane</location>
        <topology evidence="1">Multi-pass membrane protein</topology>
    </subcellularLocation>
</comment>
<keyword evidence="5 8" id="KW-1133">Transmembrane helix</keyword>
<evidence type="ECO:0000313" key="10">
    <source>
        <dbReference type="EMBL" id="KAL3288490.1"/>
    </source>
</evidence>
<reference evidence="10 11" key="1">
    <citation type="journal article" date="2021" name="BMC Biol.">
        <title>Horizontally acquired antibacterial genes associated with adaptive radiation of ladybird beetles.</title>
        <authorList>
            <person name="Li H.S."/>
            <person name="Tang X.F."/>
            <person name="Huang Y.H."/>
            <person name="Xu Z.Y."/>
            <person name="Chen M.L."/>
            <person name="Du X.Y."/>
            <person name="Qiu B.Y."/>
            <person name="Chen P.T."/>
            <person name="Zhang W."/>
            <person name="Slipinski A."/>
            <person name="Escalona H.E."/>
            <person name="Waterhouse R.M."/>
            <person name="Zwick A."/>
            <person name="Pang H."/>
        </authorList>
    </citation>
    <scope>NUCLEOTIDE SEQUENCE [LARGE SCALE GENOMIC DNA]</scope>
    <source>
        <strain evidence="10">SYSU2018</strain>
    </source>
</reference>
<dbReference type="PANTHER" id="PTHR14319:SF3">
    <property type="entry name" value="TRANSMEMBRANE PROTEIN-LIKE PROTEIN"/>
    <property type="match status" value="1"/>
</dbReference>
<sequence length="673" mass="76869">MSIRLQNLHNPSYPIPSILNTKMKALCLSEHCTGFINIHTFISKPEQLRLLTENYSYQIQSRRNGSYYYQFSTTPNIKEVILKIEKLEGADNLNITLRLNYESLPSVTKYVESKTISRSDSELEIPYWLNKDGRYFLELHFDKNNELETSVGFSLNAVSLDQTFRRKNLRASLSNKLNPRLFKSAAIDYYQDKTTGTIEPYTTYKLIKESGSESFLYTFNINHEQENEFMVPIPLNLTEENFSVLKFEIEDIIDTGGTFEFSINFRPQTDSDGRVKFFPESVDQIIVGCLSQDVYEIPSLPRHCSRNGIRNIAPIIINNTVDNSTVLLPFPESGTWYASLKLFCRPCSKCKCYRECSQLLQNCISRCSCDTVNSCSKCSMRCKADVEKQDKCRNCNCDENCEISTGSCNSTVMFDLSSFPCVMGKCGPNGKCQFMVADGYIFSACSCRNKYRGMDCTDDSNATPFWKVVLGQVLLITSNTIMLPCIYIACRRKYFSEAVMYSFVFLFSSFYHACDVSDNSVQFCITTHSSLQFGDFFSALLAIWGTMLAISDLKLKFRAILHVFAAIILAYFTVIDKTGIWIFLVITIPGLAIIGVSWYLKYRKSGKNFIRKRYLKFYFTSGIVVMGIGILIYAFLQTSGNYMYLHSLWHCIVGITVLIVLPQRNTFPPIQNL</sequence>
<evidence type="ECO:0000256" key="7">
    <source>
        <dbReference type="PROSITE-ProRule" id="PRU00076"/>
    </source>
</evidence>
<feature type="transmembrane region" description="Helical" evidence="8">
    <location>
        <begin position="580"/>
        <end position="602"/>
    </location>
</feature>
<evidence type="ECO:0000259" key="9">
    <source>
        <dbReference type="PROSITE" id="PS50026"/>
    </source>
</evidence>
<evidence type="ECO:0000256" key="3">
    <source>
        <dbReference type="ARBA" id="ARBA00022475"/>
    </source>
</evidence>
<dbReference type="GO" id="GO:0005886">
    <property type="term" value="C:plasma membrane"/>
    <property type="evidence" value="ECO:0007669"/>
    <property type="project" value="UniProtKB-SubCell"/>
</dbReference>
<evidence type="ECO:0000256" key="8">
    <source>
        <dbReference type="SAM" id="Phobius"/>
    </source>
</evidence>
<comment type="caution">
    <text evidence="10">The sequence shown here is derived from an EMBL/GenBank/DDBJ whole genome shotgun (WGS) entry which is preliminary data.</text>
</comment>
<gene>
    <name evidence="10" type="ORF">HHI36_002932</name>
</gene>
<keyword evidence="11" id="KW-1185">Reference proteome</keyword>
<comment type="similarity">
    <text evidence="2">Belongs to the TMEM8 family.</text>
</comment>
<feature type="transmembrane region" description="Helical" evidence="8">
    <location>
        <begin position="642"/>
        <end position="661"/>
    </location>
</feature>
<feature type="transmembrane region" description="Helical" evidence="8">
    <location>
        <begin position="494"/>
        <end position="513"/>
    </location>
</feature>
<keyword evidence="7" id="KW-1015">Disulfide bond</keyword>
<feature type="transmembrane region" description="Helical" evidence="8">
    <location>
        <begin position="614"/>
        <end position="636"/>
    </location>
</feature>
<evidence type="ECO:0000256" key="6">
    <source>
        <dbReference type="ARBA" id="ARBA00023136"/>
    </source>
</evidence>
<dbReference type="PROSITE" id="PS00022">
    <property type="entry name" value="EGF_1"/>
    <property type="match status" value="1"/>
</dbReference>
<feature type="disulfide bond" evidence="7">
    <location>
        <begin position="447"/>
        <end position="456"/>
    </location>
</feature>
<accession>A0ABD2PCF3</accession>
<dbReference type="Proteomes" id="UP001516400">
    <property type="component" value="Unassembled WGS sequence"/>
</dbReference>
<dbReference type="InterPro" id="IPR000742">
    <property type="entry name" value="EGF"/>
</dbReference>
<dbReference type="EMBL" id="JABFTP020000185">
    <property type="protein sequence ID" value="KAL3288490.1"/>
    <property type="molecule type" value="Genomic_DNA"/>
</dbReference>
<organism evidence="10 11">
    <name type="scientific">Cryptolaemus montrouzieri</name>
    <dbReference type="NCBI Taxonomy" id="559131"/>
    <lineage>
        <taxon>Eukaryota</taxon>
        <taxon>Metazoa</taxon>
        <taxon>Ecdysozoa</taxon>
        <taxon>Arthropoda</taxon>
        <taxon>Hexapoda</taxon>
        <taxon>Insecta</taxon>
        <taxon>Pterygota</taxon>
        <taxon>Neoptera</taxon>
        <taxon>Endopterygota</taxon>
        <taxon>Coleoptera</taxon>
        <taxon>Polyphaga</taxon>
        <taxon>Cucujiformia</taxon>
        <taxon>Coccinelloidea</taxon>
        <taxon>Coccinellidae</taxon>
        <taxon>Scymninae</taxon>
        <taxon>Scymnini</taxon>
        <taxon>Cryptolaemus</taxon>
    </lineage>
</organism>
<evidence type="ECO:0000256" key="4">
    <source>
        <dbReference type="ARBA" id="ARBA00022692"/>
    </source>
</evidence>
<name>A0ABD2PCF3_9CUCU</name>
<keyword evidence="7" id="KW-0245">EGF-like domain</keyword>
<dbReference type="AlphaFoldDB" id="A0ABD2PCF3"/>
<feature type="transmembrane region" description="Helical" evidence="8">
    <location>
        <begin position="465"/>
        <end position="487"/>
    </location>
</feature>
<dbReference type="Pfam" id="PF12036">
    <property type="entry name" value="DUF3522"/>
    <property type="match status" value="1"/>
</dbReference>
<evidence type="ECO:0000313" key="11">
    <source>
        <dbReference type="Proteomes" id="UP001516400"/>
    </source>
</evidence>
<feature type="transmembrane region" description="Helical" evidence="8">
    <location>
        <begin position="557"/>
        <end position="574"/>
    </location>
</feature>
<evidence type="ECO:0000256" key="1">
    <source>
        <dbReference type="ARBA" id="ARBA00004651"/>
    </source>
</evidence>
<protein>
    <recommendedName>
        <fullName evidence="9">EGF-like domain-containing protein</fullName>
    </recommendedName>
</protein>
<proteinExistence type="inferred from homology"/>
<keyword evidence="3" id="KW-1003">Cell membrane</keyword>
<dbReference type="InterPro" id="IPR021910">
    <property type="entry name" value="NGX6/PGAP6/MYMK"/>
</dbReference>
<feature type="domain" description="EGF-like" evidence="9">
    <location>
        <begin position="417"/>
        <end position="457"/>
    </location>
</feature>